<sequence>MKPTMAILERISKNSMEQKDEVFTRLYRYLLRPDIYYIAYQNLYSNKGAGTKGIDDDTADGFSEKKISTIINSLASESYTPKPVRRTYISKKSSSKLRPLGLPTFTDKLIQEVLRLILEAIYEPIFLDTSHGFRPKRSCHTAFKMIK</sequence>
<protein>
    <submittedName>
        <fullName evidence="2">Maturase MatR</fullName>
    </submittedName>
</protein>
<dbReference type="PANTHER" id="PTHR34047">
    <property type="entry name" value="NUCLEAR INTRON MATURASE 1, MITOCHONDRIAL-RELATED"/>
    <property type="match status" value="1"/>
</dbReference>
<proteinExistence type="predicted"/>
<dbReference type="InterPro" id="IPR051083">
    <property type="entry name" value="GrpII_Intron_Splice-Mob/Def"/>
</dbReference>
<dbReference type="CDD" id="cd01651">
    <property type="entry name" value="RT_G2_intron"/>
    <property type="match status" value="1"/>
</dbReference>
<name>A0A922NU97_9STRE</name>
<dbReference type="GO" id="GO:0006974">
    <property type="term" value="P:DNA damage response"/>
    <property type="evidence" value="ECO:0007669"/>
    <property type="project" value="UniProtKB-KW"/>
</dbReference>
<gene>
    <name evidence="2" type="ORF">CECT5772_06948</name>
</gene>
<dbReference type="AlphaFoldDB" id="A0A922NU97"/>
<evidence type="ECO:0000313" key="3">
    <source>
        <dbReference type="Proteomes" id="UP000028704"/>
    </source>
</evidence>
<accession>A0A922NU97</accession>
<dbReference type="EMBL" id="AWEX01000070">
    <property type="protein sequence ID" value="KED04133.1"/>
    <property type="molecule type" value="Genomic_DNA"/>
</dbReference>
<dbReference type="InterPro" id="IPR043502">
    <property type="entry name" value="DNA/RNA_pol_sf"/>
</dbReference>
<dbReference type="SUPFAM" id="SSF56672">
    <property type="entry name" value="DNA/RNA polymerases"/>
    <property type="match status" value="1"/>
</dbReference>
<dbReference type="PANTHER" id="PTHR34047:SF8">
    <property type="entry name" value="PROTEIN YKFC"/>
    <property type="match status" value="1"/>
</dbReference>
<keyword evidence="1" id="KW-0227">DNA damage</keyword>
<comment type="caution">
    <text evidence="2">The sequence shown here is derived from an EMBL/GenBank/DDBJ whole genome shotgun (WGS) entry which is preliminary data.</text>
</comment>
<organism evidence="2 3">
    <name type="scientific">Streptococcus equi subsp. ruminatorum CECT 5772</name>
    <dbReference type="NCBI Taxonomy" id="1051981"/>
    <lineage>
        <taxon>Bacteria</taxon>
        <taxon>Bacillati</taxon>
        <taxon>Bacillota</taxon>
        <taxon>Bacilli</taxon>
        <taxon>Lactobacillales</taxon>
        <taxon>Streptococcaceae</taxon>
        <taxon>Streptococcus</taxon>
    </lineage>
</organism>
<dbReference type="Proteomes" id="UP000028704">
    <property type="component" value="Unassembled WGS sequence"/>
</dbReference>
<evidence type="ECO:0000313" key="2">
    <source>
        <dbReference type="EMBL" id="KED04133.1"/>
    </source>
</evidence>
<reference evidence="2 3" key="1">
    <citation type="journal article" date="2014" name="Int. J. Syst. Evol. Microbiol.">
        <title>Phylogenomics and the dynamic genome evolution of the genus Streptococcus.</title>
        <authorList>
            <consortium name="The Broad Institute Genome Sequencing Platform"/>
            <person name="Richards V.P."/>
            <person name="Palmer S.R."/>
            <person name="Pavinski Bitar P.D."/>
            <person name="Qin X."/>
            <person name="Weinstock G.M."/>
            <person name="Highlander S.K."/>
            <person name="Town C.D."/>
            <person name="Burne R.A."/>
            <person name="Stanhope M.J."/>
        </authorList>
    </citation>
    <scope>NUCLEOTIDE SEQUENCE [LARGE SCALE GENOMIC DNA]</scope>
    <source>
        <strain evidence="2 3">CECT 5772</strain>
    </source>
</reference>
<evidence type="ECO:0000256" key="1">
    <source>
        <dbReference type="ARBA" id="ARBA00022763"/>
    </source>
</evidence>